<feature type="chain" id="PRO_5042268026" evidence="1">
    <location>
        <begin position="20"/>
        <end position="67"/>
    </location>
</feature>
<comment type="caution">
    <text evidence="2">The sequence shown here is derived from an EMBL/GenBank/DDBJ whole genome shotgun (WGS) entry which is preliminary data.</text>
</comment>
<sequence>MNIRLGGFLLCSCFPLLSCLMDSIGQLFSATSQSQLTADSGEEQDAAASANVQAQRHFRQIQHISQP</sequence>
<dbReference type="Proteomes" id="UP001293593">
    <property type="component" value="Unassembled WGS sequence"/>
</dbReference>
<organism evidence="2 3">
    <name type="scientific">Acacia crassicarpa</name>
    <name type="common">northern wattle</name>
    <dbReference type="NCBI Taxonomy" id="499986"/>
    <lineage>
        <taxon>Eukaryota</taxon>
        <taxon>Viridiplantae</taxon>
        <taxon>Streptophyta</taxon>
        <taxon>Embryophyta</taxon>
        <taxon>Tracheophyta</taxon>
        <taxon>Spermatophyta</taxon>
        <taxon>Magnoliopsida</taxon>
        <taxon>eudicotyledons</taxon>
        <taxon>Gunneridae</taxon>
        <taxon>Pentapetalae</taxon>
        <taxon>rosids</taxon>
        <taxon>fabids</taxon>
        <taxon>Fabales</taxon>
        <taxon>Fabaceae</taxon>
        <taxon>Caesalpinioideae</taxon>
        <taxon>mimosoid clade</taxon>
        <taxon>Acacieae</taxon>
        <taxon>Acacia</taxon>
    </lineage>
</organism>
<keyword evidence="1" id="KW-0732">Signal</keyword>
<accession>A0AAE1MVN3</accession>
<evidence type="ECO:0000313" key="2">
    <source>
        <dbReference type="EMBL" id="KAK4278048.1"/>
    </source>
</evidence>
<evidence type="ECO:0000313" key="3">
    <source>
        <dbReference type="Proteomes" id="UP001293593"/>
    </source>
</evidence>
<reference evidence="2" key="1">
    <citation type="submission" date="2023-10" db="EMBL/GenBank/DDBJ databases">
        <title>Chromosome-level genome of the transformable northern wattle, Acacia crassicarpa.</title>
        <authorList>
            <person name="Massaro I."/>
            <person name="Sinha N.R."/>
            <person name="Poethig S."/>
            <person name="Leichty A.R."/>
        </authorList>
    </citation>
    <scope>NUCLEOTIDE SEQUENCE</scope>
    <source>
        <strain evidence="2">Acra3RX</strain>
        <tissue evidence="2">Leaf</tissue>
    </source>
</reference>
<protein>
    <submittedName>
        <fullName evidence="2">Uncharacterized protein</fullName>
    </submittedName>
</protein>
<dbReference type="AlphaFoldDB" id="A0AAE1MVN3"/>
<evidence type="ECO:0000256" key="1">
    <source>
        <dbReference type="SAM" id="SignalP"/>
    </source>
</evidence>
<dbReference type="EMBL" id="JAWXYG010000003">
    <property type="protein sequence ID" value="KAK4278048.1"/>
    <property type="molecule type" value="Genomic_DNA"/>
</dbReference>
<proteinExistence type="predicted"/>
<feature type="signal peptide" evidence="1">
    <location>
        <begin position="1"/>
        <end position="19"/>
    </location>
</feature>
<gene>
    <name evidence="2" type="ORF">QN277_015947</name>
</gene>
<name>A0AAE1MVN3_9FABA</name>
<keyword evidence="3" id="KW-1185">Reference proteome</keyword>